<dbReference type="EMBL" id="JACAZI010000013">
    <property type="protein sequence ID" value="KAF7345597.1"/>
    <property type="molecule type" value="Genomic_DNA"/>
</dbReference>
<dbReference type="Proteomes" id="UP000620124">
    <property type="component" value="Unassembled WGS sequence"/>
</dbReference>
<feature type="repeat" description="ANK" evidence="2">
    <location>
        <begin position="891"/>
        <end position="923"/>
    </location>
</feature>
<evidence type="ECO:0000313" key="6">
    <source>
        <dbReference type="EMBL" id="KAF7345597.1"/>
    </source>
</evidence>
<evidence type="ECO:0000259" key="5">
    <source>
        <dbReference type="Pfam" id="PF24883"/>
    </source>
</evidence>
<comment type="caution">
    <text evidence="6">The sequence shown here is derived from an EMBL/GenBank/DDBJ whole genome shotgun (WGS) entry which is preliminary data.</text>
</comment>
<evidence type="ECO:0000313" key="7">
    <source>
        <dbReference type="Proteomes" id="UP000620124"/>
    </source>
</evidence>
<accession>A0A8H7CRI7</accession>
<dbReference type="Gene3D" id="1.25.40.20">
    <property type="entry name" value="Ankyrin repeat-containing domain"/>
    <property type="match status" value="3"/>
</dbReference>
<feature type="repeat" description="ANK" evidence="2">
    <location>
        <begin position="724"/>
        <end position="756"/>
    </location>
</feature>
<feature type="repeat" description="ANK" evidence="2">
    <location>
        <begin position="823"/>
        <end position="855"/>
    </location>
</feature>
<evidence type="ECO:0000256" key="1">
    <source>
        <dbReference type="ARBA" id="ARBA00022737"/>
    </source>
</evidence>
<dbReference type="InterPro" id="IPR036770">
    <property type="entry name" value="Ankyrin_rpt-contain_sf"/>
</dbReference>
<dbReference type="InterPro" id="IPR054471">
    <property type="entry name" value="GPIID_WHD"/>
</dbReference>
<evidence type="ECO:0000259" key="4">
    <source>
        <dbReference type="Pfam" id="PF22939"/>
    </source>
</evidence>
<dbReference type="AlphaFoldDB" id="A0A8H7CRI7"/>
<name>A0A8H7CRI7_9AGAR</name>
<feature type="signal peptide" evidence="3">
    <location>
        <begin position="1"/>
        <end position="17"/>
    </location>
</feature>
<proteinExistence type="predicted"/>
<dbReference type="PANTHER" id="PTHR10039">
    <property type="entry name" value="AMELOGENIN"/>
    <property type="match status" value="1"/>
</dbReference>
<dbReference type="Pfam" id="PF24883">
    <property type="entry name" value="NPHP3_N"/>
    <property type="match status" value="1"/>
</dbReference>
<dbReference type="InterPro" id="IPR027417">
    <property type="entry name" value="P-loop_NTPase"/>
</dbReference>
<organism evidence="6 7">
    <name type="scientific">Mycena venus</name>
    <dbReference type="NCBI Taxonomy" id="2733690"/>
    <lineage>
        <taxon>Eukaryota</taxon>
        <taxon>Fungi</taxon>
        <taxon>Dikarya</taxon>
        <taxon>Basidiomycota</taxon>
        <taxon>Agaricomycotina</taxon>
        <taxon>Agaricomycetes</taxon>
        <taxon>Agaricomycetidae</taxon>
        <taxon>Agaricales</taxon>
        <taxon>Marasmiineae</taxon>
        <taxon>Mycenaceae</taxon>
        <taxon>Mycena</taxon>
    </lineage>
</organism>
<dbReference type="PROSITE" id="PS50297">
    <property type="entry name" value="ANK_REP_REGION"/>
    <property type="match status" value="5"/>
</dbReference>
<feature type="chain" id="PRO_5034401507" evidence="3">
    <location>
        <begin position="18"/>
        <end position="971"/>
    </location>
</feature>
<evidence type="ECO:0000256" key="2">
    <source>
        <dbReference type="PROSITE-ProRule" id="PRU00023"/>
    </source>
</evidence>
<dbReference type="SUPFAM" id="SSF52540">
    <property type="entry name" value="P-loop containing nucleoside triphosphate hydrolases"/>
    <property type="match status" value="1"/>
</dbReference>
<feature type="repeat" description="ANK" evidence="2">
    <location>
        <begin position="793"/>
        <end position="822"/>
    </location>
</feature>
<dbReference type="SMART" id="SM00248">
    <property type="entry name" value="ANK"/>
    <property type="match status" value="6"/>
</dbReference>
<dbReference type="InterPro" id="IPR056884">
    <property type="entry name" value="NPHP3-like_N"/>
</dbReference>
<dbReference type="PROSITE" id="PS50088">
    <property type="entry name" value="ANK_REPEAT"/>
    <property type="match status" value="5"/>
</dbReference>
<keyword evidence="7" id="KW-1185">Reference proteome</keyword>
<dbReference type="PANTHER" id="PTHR10039:SF15">
    <property type="entry name" value="NACHT DOMAIN-CONTAINING PROTEIN"/>
    <property type="match status" value="1"/>
</dbReference>
<protein>
    <submittedName>
        <fullName evidence="6">ANK-REP-REGION domain-containing protein</fullName>
    </submittedName>
</protein>
<dbReference type="Pfam" id="PF22939">
    <property type="entry name" value="WHD_GPIID"/>
    <property type="match status" value="1"/>
</dbReference>
<reference evidence="6" key="1">
    <citation type="submission" date="2020-05" db="EMBL/GenBank/DDBJ databases">
        <title>Mycena genomes resolve the evolution of fungal bioluminescence.</title>
        <authorList>
            <person name="Tsai I.J."/>
        </authorList>
    </citation>
    <scope>NUCLEOTIDE SEQUENCE</scope>
    <source>
        <strain evidence="6">CCC161011</strain>
    </source>
</reference>
<feature type="repeat" description="ANK" evidence="2">
    <location>
        <begin position="857"/>
        <end position="889"/>
    </location>
</feature>
<dbReference type="InterPro" id="IPR002110">
    <property type="entry name" value="Ankyrin_rpt"/>
</dbReference>
<sequence>MADLVGLVASILQLVDAVAKTRNYVQDFRNAPKDQRKLLLEIQSLRTLLKELPKIHESIKDRRSKGRLIGGTEDFEEPLNQLAQAMAQLAKRLDKESRSTVGRLAWPLWGKDEVKEGLFTIERFKSLINLWLEMDIWSSVEALAVNSAKQQIDGHTEHTLNQKVILESQANIMGAVKDLAQGQSEHNEHTISTLQSSLEQQQSARAEISRYLKDVAGIQESELEARKRDKIIKWYSPLNFFPRQAEIINTRQPGTGEWFLENDTFKAWKSGTNQVLLCRGMPGAGKTVLGSIVVDHLRTATNVTTREEIGVAIVYLNHKEREEQSPSNLLASLWRQLVFKRPISPAIHQLYENHHEPNTRPSINDDFTVLGSAITEYSKVYIVIDALDEYLEKERDILLLHLFRLDPTRVNLLLTSRPHIKIQDVGSKWVQQTLEIRATAGDVRLLVDARISQSRQLSKHIQSRPELRKEIETGIVRSNGGMFLLAKLHIDSLAAQLTVRQIREALNNMPEDLDSSYDEVMDRINRQGKRQRELCWRALFWITNAMRPLCPAEMTEALAVGPAGLDRDDLFDMDTILSVCAGLLVVVPTSSGQLREVIHLAHYTVQDYLERRQAAKFPHTPSQITETCILYLRFELPRLRSSKHHAFLNYAVDYCLVHARGSPELDIKSSILSFLADCSRWLEKWNEKHAMTERRPLPTSASRLWIAAYFSLKDICRCLIQEEGAGVALQDAVSHGHTNAARILLRYGADIDAEDTIYGTAMDVALAHTYNPSIFTLLIEHGADVNTNGIYGSALHVAARNDDHNTCRFLIRRNADVNLRGGTGNTPLYTAASLGHHGIVRLLLENGAEANANGGVPHGTALITAAASGHSEVVRILLAHSADINATNLEAGITALYAATLEGDDEVIRLLLEHGAGYSQEGRSAPMRISRKTLPGSSFHVGAYRHSSTLSVYGECLLGAAQLPYRLGPKI</sequence>
<gene>
    <name evidence="6" type="ORF">MVEN_01578600</name>
</gene>
<keyword evidence="3" id="KW-0732">Signal</keyword>
<feature type="domain" description="GPI inositol-deacylase winged helix" evidence="4">
    <location>
        <begin position="527"/>
        <end position="610"/>
    </location>
</feature>
<dbReference type="OrthoDB" id="7464126at2759"/>
<keyword evidence="1" id="KW-0677">Repeat</keyword>
<evidence type="ECO:0000256" key="3">
    <source>
        <dbReference type="SAM" id="SignalP"/>
    </source>
</evidence>
<dbReference type="PRINTS" id="PR01415">
    <property type="entry name" value="ANKYRIN"/>
</dbReference>
<dbReference type="Pfam" id="PF12796">
    <property type="entry name" value="Ank_2"/>
    <property type="match status" value="2"/>
</dbReference>
<dbReference type="Gene3D" id="3.40.50.300">
    <property type="entry name" value="P-loop containing nucleotide triphosphate hydrolases"/>
    <property type="match status" value="1"/>
</dbReference>
<dbReference type="Pfam" id="PF00023">
    <property type="entry name" value="Ank"/>
    <property type="match status" value="1"/>
</dbReference>
<feature type="domain" description="Nephrocystin 3-like N-terminal" evidence="5">
    <location>
        <begin position="254"/>
        <end position="417"/>
    </location>
</feature>
<keyword evidence="2" id="KW-0040">ANK repeat</keyword>
<dbReference type="SUPFAM" id="SSF48403">
    <property type="entry name" value="Ankyrin repeat"/>
    <property type="match status" value="1"/>
</dbReference>